<evidence type="ECO:0000313" key="2">
    <source>
        <dbReference type="Proteomes" id="UP000265520"/>
    </source>
</evidence>
<accession>A0A392RT75</accession>
<comment type="caution">
    <text evidence="1">The sequence shown here is derived from an EMBL/GenBank/DDBJ whole genome shotgun (WGS) entry which is preliminary data.</text>
</comment>
<sequence>WSLGCCVAASDDEVESTMAAGERERDEFEWCGRIRIEVAARRKVRSKS</sequence>
<dbReference type="AlphaFoldDB" id="A0A392RT75"/>
<keyword evidence="2" id="KW-1185">Reference proteome</keyword>
<dbReference type="EMBL" id="LXQA010262329">
    <property type="protein sequence ID" value="MCI38990.1"/>
    <property type="molecule type" value="Genomic_DNA"/>
</dbReference>
<dbReference type="Proteomes" id="UP000265520">
    <property type="component" value="Unassembled WGS sequence"/>
</dbReference>
<evidence type="ECO:0000313" key="1">
    <source>
        <dbReference type="EMBL" id="MCI38990.1"/>
    </source>
</evidence>
<reference evidence="1 2" key="1">
    <citation type="journal article" date="2018" name="Front. Plant Sci.">
        <title>Red Clover (Trifolium pratense) and Zigzag Clover (T. medium) - A Picture of Genomic Similarities and Differences.</title>
        <authorList>
            <person name="Dluhosova J."/>
            <person name="Istvanek J."/>
            <person name="Nedelnik J."/>
            <person name="Repkova J."/>
        </authorList>
    </citation>
    <scope>NUCLEOTIDE SEQUENCE [LARGE SCALE GENOMIC DNA]</scope>
    <source>
        <strain evidence="2">cv. 10/8</strain>
        <tissue evidence="1">Leaf</tissue>
    </source>
</reference>
<name>A0A392RT75_9FABA</name>
<organism evidence="1 2">
    <name type="scientific">Trifolium medium</name>
    <dbReference type="NCBI Taxonomy" id="97028"/>
    <lineage>
        <taxon>Eukaryota</taxon>
        <taxon>Viridiplantae</taxon>
        <taxon>Streptophyta</taxon>
        <taxon>Embryophyta</taxon>
        <taxon>Tracheophyta</taxon>
        <taxon>Spermatophyta</taxon>
        <taxon>Magnoliopsida</taxon>
        <taxon>eudicotyledons</taxon>
        <taxon>Gunneridae</taxon>
        <taxon>Pentapetalae</taxon>
        <taxon>rosids</taxon>
        <taxon>fabids</taxon>
        <taxon>Fabales</taxon>
        <taxon>Fabaceae</taxon>
        <taxon>Papilionoideae</taxon>
        <taxon>50 kb inversion clade</taxon>
        <taxon>NPAAA clade</taxon>
        <taxon>Hologalegina</taxon>
        <taxon>IRL clade</taxon>
        <taxon>Trifolieae</taxon>
        <taxon>Trifolium</taxon>
    </lineage>
</organism>
<protein>
    <submittedName>
        <fullName evidence="1">Uncharacterized protein</fullName>
    </submittedName>
</protein>
<feature type="non-terminal residue" evidence="1">
    <location>
        <position position="1"/>
    </location>
</feature>
<proteinExistence type="predicted"/>